<feature type="region of interest" description="Disordered" evidence="1">
    <location>
        <begin position="80"/>
        <end position="131"/>
    </location>
</feature>
<keyword evidence="3" id="KW-1185">Reference proteome</keyword>
<proteinExistence type="predicted"/>
<feature type="compositionally biased region" description="Basic and acidic residues" evidence="1">
    <location>
        <begin position="1"/>
        <end position="14"/>
    </location>
</feature>
<sequence>MATGSELRRLRDLDEPGVDLRQTAPAHRAAAAVAGLETKARGIREEVRPARLEPHPGAAVSRALPPLAGSWARSVGRWSRSATDDGGVCAQAAHGSSQDCSWPGGRSRAPLECGRAQGAAPGCRNDMQEQK</sequence>
<evidence type="ECO:0000256" key="1">
    <source>
        <dbReference type="SAM" id="MobiDB-lite"/>
    </source>
</evidence>
<evidence type="ECO:0000313" key="2">
    <source>
        <dbReference type="EMBL" id="KAJ1170981.1"/>
    </source>
</evidence>
<feature type="region of interest" description="Disordered" evidence="1">
    <location>
        <begin position="1"/>
        <end position="25"/>
    </location>
</feature>
<name>A0AAV7T4G5_PLEWA</name>
<organism evidence="2 3">
    <name type="scientific">Pleurodeles waltl</name>
    <name type="common">Iberian ribbed newt</name>
    <dbReference type="NCBI Taxonomy" id="8319"/>
    <lineage>
        <taxon>Eukaryota</taxon>
        <taxon>Metazoa</taxon>
        <taxon>Chordata</taxon>
        <taxon>Craniata</taxon>
        <taxon>Vertebrata</taxon>
        <taxon>Euteleostomi</taxon>
        <taxon>Amphibia</taxon>
        <taxon>Batrachia</taxon>
        <taxon>Caudata</taxon>
        <taxon>Salamandroidea</taxon>
        <taxon>Salamandridae</taxon>
        <taxon>Pleurodelinae</taxon>
        <taxon>Pleurodeles</taxon>
    </lineage>
</organism>
<reference evidence="2" key="1">
    <citation type="journal article" date="2022" name="bioRxiv">
        <title>Sequencing and chromosome-scale assembly of the giantPleurodeles waltlgenome.</title>
        <authorList>
            <person name="Brown T."/>
            <person name="Elewa A."/>
            <person name="Iarovenko S."/>
            <person name="Subramanian E."/>
            <person name="Araus A.J."/>
            <person name="Petzold A."/>
            <person name="Susuki M."/>
            <person name="Suzuki K.-i.T."/>
            <person name="Hayashi T."/>
            <person name="Toyoda A."/>
            <person name="Oliveira C."/>
            <person name="Osipova E."/>
            <person name="Leigh N.D."/>
            <person name="Simon A."/>
            <person name="Yun M.H."/>
        </authorList>
    </citation>
    <scope>NUCLEOTIDE SEQUENCE</scope>
    <source>
        <strain evidence="2">20211129_DDA</strain>
        <tissue evidence="2">Liver</tissue>
    </source>
</reference>
<dbReference type="AlphaFoldDB" id="A0AAV7T4G5"/>
<dbReference type="Proteomes" id="UP001066276">
    <property type="component" value="Chromosome 4_1"/>
</dbReference>
<gene>
    <name evidence="2" type="ORF">NDU88_002852</name>
</gene>
<accession>A0AAV7T4G5</accession>
<comment type="caution">
    <text evidence="2">The sequence shown here is derived from an EMBL/GenBank/DDBJ whole genome shotgun (WGS) entry which is preliminary data.</text>
</comment>
<protein>
    <submittedName>
        <fullName evidence="2">Uncharacterized protein</fullName>
    </submittedName>
</protein>
<dbReference type="EMBL" id="JANPWB010000007">
    <property type="protein sequence ID" value="KAJ1170981.1"/>
    <property type="molecule type" value="Genomic_DNA"/>
</dbReference>
<evidence type="ECO:0000313" key="3">
    <source>
        <dbReference type="Proteomes" id="UP001066276"/>
    </source>
</evidence>